<feature type="transmembrane region" description="Helical" evidence="1">
    <location>
        <begin position="29"/>
        <end position="48"/>
    </location>
</feature>
<evidence type="ECO:0000313" key="2">
    <source>
        <dbReference type="EMBL" id="MCQ8185392.1"/>
    </source>
</evidence>
<comment type="caution">
    <text evidence="2">The sequence shown here is derived from an EMBL/GenBank/DDBJ whole genome shotgun (WGS) entry which is preliminary data.</text>
</comment>
<proteinExistence type="predicted"/>
<keyword evidence="3" id="KW-1185">Reference proteome</keyword>
<accession>A0A9X2LBB9</accession>
<name>A0A9X2LBB9_9PROT</name>
<keyword evidence="1" id="KW-0812">Transmembrane</keyword>
<gene>
    <name evidence="2" type="ORF">NOG11_08295</name>
</gene>
<reference evidence="2" key="1">
    <citation type="submission" date="2022-07" db="EMBL/GenBank/DDBJ databases">
        <title>Parvularcula maris sp. nov., an algicidal bacterium isolated from seawater.</title>
        <authorList>
            <person name="Li F."/>
        </authorList>
    </citation>
    <scope>NUCLEOTIDE SEQUENCE</scope>
    <source>
        <strain evidence="2">BGMRC 0090</strain>
    </source>
</reference>
<keyword evidence="1" id="KW-1133">Transmembrane helix</keyword>
<feature type="transmembrane region" description="Helical" evidence="1">
    <location>
        <begin position="54"/>
        <end position="76"/>
    </location>
</feature>
<dbReference type="AlphaFoldDB" id="A0A9X2LBB9"/>
<organism evidence="2 3">
    <name type="scientific">Parvularcula maris</name>
    <dbReference type="NCBI Taxonomy" id="2965077"/>
    <lineage>
        <taxon>Bacteria</taxon>
        <taxon>Pseudomonadati</taxon>
        <taxon>Pseudomonadota</taxon>
        <taxon>Alphaproteobacteria</taxon>
        <taxon>Parvularculales</taxon>
        <taxon>Parvularculaceae</taxon>
        <taxon>Parvularcula</taxon>
    </lineage>
</organism>
<sequence>MHIEKNPNDQLPAQTVENRGKTYQRMMDIGYVWGLPITLAIVMFLTLLLMDTNWFLSLIISFFTWLGVLGFSKTFFVH</sequence>
<dbReference type="Proteomes" id="UP001142610">
    <property type="component" value="Unassembled WGS sequence"/>
</dbReference>
<protein>
    <submittedName>
        <fullName evidence="2">Uncharacterized protein</fullName>
    </submittedName>
</protein>
<dbReference type="EMBL" id="JANIBC010000005">
    <property type="protein sequence ID" value="MCQ8185392.1"/>
    <property type="molecule type" value="Genomic_DNA"/>
</dbReference>
<evidence type="ECO:0000313" key="3">
    <source>
        <dbReference type="Proteomes" id="UP001142610"/>
    </source>
</evidence>
<dbReference type="RefSeq" id="WP_256619278.1">
    <property type="nucleotide sequence ID" value="NZ_JANIBC010000005.1"/>
</dbReference>
<evidence type="ECO:0000256" key="1">
    <source>
        <dbReference type="SAM" id="Phobius"/>
    </source>
</evidence>
<keyword evidence="1" id="KW-0472">Membrane</keyword>